<reference evidence="2 3" key="1">
    <citation type="journal article" date="2019" name="Int. J. Syst. Evol. Microbiol.">
        <title>The Global Catalogue of Microorganisms (GCM) 10K type strain sequencing project: providing services to taxonomists for standard genome sequencing and annotation.</title>
        <authorList>
            <consortium name="The Broad Institute Genomics Platform"/>
            <consortium name="The Broad Institute Genome Sequencing Center for Infectious Disease"/>
            <person name="Wu L."/>
            <person name="Ma J."/>
        </authorList>
    </citation>
    <scope>NUCLEOTIDE SEQUENCE [LARGE SCALE GENOMIC DNA]</scope>
    <source>
        <strain evidence="2 3">JCM 14559</strain>
    </source>
</reference>
<sequence length="312" mass="33885">MSLNDPSHAPDAAPAALPGRWGAVLYETRTTHVRAEPRRVFRHRGYLWLVDLDRLPELPWPLRPLARFLPRDHTLDGSPGGGPGGIRRDLERHLAAHGLELGGGRVLMLTQARSLGHVFNPLTVYWCRDAAGAPLCTVAEVHNTYGGRHRYLLRADAAGRARSPKEFYVSPFLPLDGHYDLLLPEPDPHPRPAPDRAGAGTETGAGTARLHLAVRLELPGGRAFTATVTGTGRPAGPAALLRAVVRHPFATFAVSLRIRTQGIRLWLRGLPVHPRPTGPPAGRPTGRPGTRPVGRPDTRPRPRPRTGEAPPA</sequence>
<feature type="region of interest" description="Disordered" evidence="1">
    <location>
        <begin position="270"/>
        <end position="312"/>
    </location>
</feature>
<protein>
    <submittedName>
        <fullName evidence="2">DUF1365 domain-containing protein</fullName>
    </submittedName>
</protein>
<proteinExistence type="predicted"/>
<feature type="compositionally biased region" description="Pro residues" evidence="1">
    <location>
        <begin position="273"/>
        <end position="282"/>
    </location>
</feature>
<evidence type="ECO:0000256" key="1">
    <source>
        <dbReference type="SAM" id="MobiDB-lite"/>
    </source>
</evidence>
<dbReference type="PANTHER" id="PTHR33973:SF4">
    <property type="entry name" value="OS07G0153300 PROTEIN"/>
    <property type="match status" value="1"/>
</dbReference>
<dbReference type="PANTHER" id="PTHR33973">
    <property type="entry name" value="OS07G0153300 PROTEIN"/>
    <property type="match status" value="1"/>
</dbReference>
<dbReference type="EMBL" id="BAAANS010000004">
    <property type="protein sequence ID" value="GAA2087188.1"/>
    <property type="molecule type" value="Genomic_DNA"/>
</dbReference>
<feature type="compositionally biased region" description="Low complexity" evidence="1">
    <location>
        <begin position="283"/>
        <end position="293"/>
    </location>
</feature>
<name>A0ABN2W9F3_9ACTN</name>
<evidence type="ECO:0000313" key="3">
    <source>
        <dbReference type="Proteomes" id="UP001500897"/>
    </source>
</evidence>
<comment type="caution">
    <text evidence="2">The sequence shown here is derived from an EMBL/GenBank/DDBJ whole genome shotgun (WGS) entry which is preliminary data.</text>
</comment>
<accession>A0ABN2W9F3</accession>
<dbReference type="Pfam" id="PF07103">
    <property type="entry name" value="DUF1365"/>
    <property type="match status" value="1"/>
</dbReference>
<gene>
    <name evidence="2" type="ORF">GCM10009759_08400</name>
</gene>
<dbReference type="InterPro" id="IPR010775">
    <property type="entry name" value="DUF1365"/>
</dbReference>
<organism evidence="2 3">
    <name type="scientific">Kitasatospora saccharophila</name>
    <dbReference type="NCBI Taxonomy" id="407973"/>
    <lineage>
        <taxon>Bacteria</taxon>
        <taxon>Bacillati</taxon>
        <taxon>Actinomycetota</taxon>
        <taxon>Actinomycetes</taxon>
        <taxon>Kitasatosporales</taxon>
        <taxon>Streptomycetaceae</taxon>
        <taxon>Kitasatospora</taxon>
    </lineage>
</organism>
<evidence type="ECO:0000313" key="2">
    <source>
        <dbReference type="EMBL" id="GAA2087188.1"/>
    </source>
</evidence>
<dbReference type="Proteomes" id="UP001500897">
    <property type="component" value="Unassembled WGS sequence"/>
</dbReference>
<keyword evidence="3" id="KW-1185">Reference proteome</keyword>